<feature type="region of interest" description="Disordered" evidence="1">
    <location>
        <begin position="796"/>
        <end position="823"/>
    </location>
</feature>
<accession>A0A8J5IE59</accession>
<feature type="region of interest" description="Disordered" evidence="1">
    <location>
        <begin position="914"/>
        <end position="944"/>
    </location>
</feature>
<dbReference type="AlphaFoldDB" id="A0A8J5IE59"/>
<evidence type="ECO:0000313" key="2">
    <source>
        <dbReference type="EMBL" id="KAG6947655.1"/>
    </source>
</evidence>
<evidence type="ECO:0008006" key="4">
    <source>
        <dbReference type="Google" id="ProtNLM"/>
    </source>
</evidence>
<sequence>MPRTPGSKNLTPEKKVAVDLFLADLAAPVDKFALYGRQHAHVDHLSGIEEDTTITLQSTMLLQEDGQLAAKLDDVMYLVDGLLKPVKTPRARLAQTRSILELVQLVQDPQILQALELSSQRRSIQNKLKLLLLRLKDTTDEMSRLSLAVLVYFLSKSADAEDYFDDQVLAAIVHALKQEQGGEQVEKKSTEVSDATSLKKCLKRKQNTKKSVKPETLETSTTQVLDECCRMQLDEILQGHEVFYAGDELQVSVVSTLCAALHNLMQVDGPSSSSTRVSQRCQQPDDATEDSFQRIRARKRQLLRNGGLDVLAVDLANQVYALQALLPSTSTQEISVECARCLHHMNMVLRVFDQATFLTEEVQQYVSKQRNCFAVLLKLTQLLGELSWGVEARKRWEAELSRMALAVEVLLSALRVLLNLTHHNNEAASHVHALGGMQLLVNAFSRLWGEIIAVEKHSTQKKWEFDACLLLLSVMVNSIELSEENRDALAESQVALSRDDGAMTLQAGCGLFVRFFMATLESFKHLIDVPDAQDAGGAFSVEESDDWSPEDVLLGGCTSLLLGYLMKDSTANSTAVLEAMPDGSPRLLLRSLGVFVAFHSQLGALTPEVAKSVLLIEKVLKSCEESESGTVESEVLETIAAKALPGVREQQHADTIAAAKSQETDVDFSSTLSTEDLVKSQRSEVPPRGLRPRAMKNLCSNLDDSDEDNEQVQEEEAMLKGPQTSLEVGMRTPLRSPGRKRPRAKFLVKTPVSAAKGKRECRSSPIAVLPDGSLSSPVVARLLKRTRQLVEEFDAEFGQMSQSSPAKKSRNTSERGAATEKPPSLGMVFTMDVTCRGNGSDGLALSQDIGEEKATNNGVVASQEVRTAVSLKRKVKPTRDPSVKSAIASFDLFPSSTPPSTPLRMKKGTALLQTPTRAGRSHDVYRQSPSLNLTPTKASPSTPLRMKKTSELLKTPTRNGLKESPMSVGQHRRKAKAVRAPTCTGASSIFDFMD</sequence>
<feature type="region of interest" description="Disordered" evidence="1">
    <location>
        <begin position="957"/>
        <end position="981"/>
    </location>
</feature>
<organism evidence="2 3">
    <name type="scientific">Phytophthora aleatoria</name>
    <dbReference type="NCBI Taxonomy" id="2496075"/>
    <lineage>
        <taxon>Eukaryota</taxon>
        <taxon>Sar</taxon>
        <taxon>Stramenopiles</taxon>
        <taxon>Oomycota</taxon>
        <taxon>Peronosporomycetes</taxon>
        <taxon>Peronosporales</taxon>
        <taxon>Peronosporaceae</taxon>
        <taxon>Phytophthora</taxon>
    </lineage>
</organism>
<dbReference type="EMBL" id="JAENGY010001677">
    <property type="protein sequence ID" value="KAG6947655.1"/>
    <property type="molecule type" value="Genomic_DNA"/>
</dbReference>
<evidence type="ECO:0000313" key="3">
    <source>
        <dbReference type="Proteomes" id="UP000709295"/>
    </source>
</evidence>
<comment type="caution">
    <text evidence="2">The sequence shown here is derived from an EMBL/GenBank/DDBJ whole genome shotgun (WGS) entry which is preliminary data.</text>
</comment>
<proteinExistence type="predicted"/>
<dbReference type="InterPro" id="IPR039874">
    <property type="entry name" value="WAPL"/>
</dbReference>
<feature type="compositionally biased region" description="Polar residues" evidence="1">
    <location>
        <begin position="927"/>
        <end position="942"/>
    </location>
</feature>
<feature type="compositionally biased region" description="Acidic residues" evidence="1">
    <location>
        <begin position="703"/>
        <end position="716"/>
    </location>
</feature>
<keyword evidence="3" id="KW-1185">Reference proteome</keyword>
<protein>
    <recommendedName>
        <fullName evidence="4">Wings apart-like protein C-terminal domain-containing protein</fullName>
    </recommendedName>
</protein>
<dbReference type="Proteomes" id="UP000709295">
    <property type="component" value="Unassembled WGS sequence"/>
</dbReference>
<feature type="region of interest" description="Disordered" evidence="1">
    <location>
        <begin position="667"/>
        <end position="742"/>
    </location>
</feature>
<dbReference type="PANTHER" id="PTHR22100">
    <property type="entry name" value="WINGS APART-LIKE PROTEIN HOMOLOG"/>
    <property type="match status" value="1"/>
</dbReference>
<gene>
    <name evidence="2" type="ORF">JG688_00015445</name>
</gene>
<feature type="region of interest" description="Disordered" evidence="1">
    <location>
        <begin position="269"/>
        <end position="289"/>
    </location>
</feature>
<reference evidence="2" key="1">
    <citation type="submission" date="2021-01" db="EMBL/GenBank/DDBJ databases">
        <title>Phytophthora aleatoria, a newly-described species from Pinus radiata is distinct from Phytophthora cactorum isolates based on comparative genomics.</title>
        <authorList>
            <person name="Mcdougal R."/>
            <person name="Panda P."/>
            <person name="Williams N."/>
            <person name="Studholme D.J."/>
        </authorList>
    </citation>
    <scope>NUCLEOTIDE SEQUENCE</scope>
    <source>
        <strain evidence="2">NZFS 4037</strain>
    </source>
</reference>
<feature type="compositionally biased region" description="Polar residues" evidence="1">
    <location>
        <begin position="269"/>
        <end position="282"/>
    </location>
</feature>
<evidence type="ECO:0000256" key="1">
    <source>
        <dbReference type="SAM" id="MobiDB-lite"/>
    </source>
</evidence>
<dbReference type="PANTHER" id="PTHR22100:SF13">
    <property type="entry name" value="WINGS APART-LIKE PROTEIN HOMOLOG"/>
    <property type="match status" value="1"/>
</dbReference>
<name>A0A8J5IE59_9STRA</name>